<dbReference type="Pfam" id="PF00282">
    <property type="entry name" value="Pyridoxal_deC"/>
    <property type="match status" value="1"/>
</dbReference>
<dbReference type="InterPro" id="IPR010977">
    <property type="entry name" value="Aromatic_deC"/>
</dbReference>
<name>A0A7R8YXU8_HERIL</name>
<protein>
    <recommendedName>
        <fullName evidence="9">Alpha-methyldopa hypersensitive protein</fullName>
    </recommendedName>
</protein>
<dbReference type="InterPro" id="IPR015421">
    <property type="entry name" value="PyrdxlP-dep_Trfase_major"/>
</dbReference>
<dbReference type="PANTHER" id="PTHR11999:SF60">
    <property type="entry name" value="3,4-DIHYDROXYPHENYLACETALDEHYDE SYNTHASE"/>
    <property type="match status" value="1"/>
</dbReference>
<keyword evidence="3 5" id="KW-0663">Pyridoxal phosphate</keyword>
<organism evidence="7 8">
    <name type="scientific">Hermetia illucens</name>
    <name type="common">Black soldier fly</name>
    <dbReference type="NCBI Taxonomy" id="343691"/>
    <lineage>
        <taxon>Eukaryota</taxon>
        <taxon>Metazoa</taxon>
        <taxon>Ecdysozoa</taxon>
        <taxon>Arthropoda</taxon>
        <taxon>Hexapoda</taxon>
        <taxon>Insecta</taxon>
        <taxon>Pterygota</taxon>
        <taxon>Neoptera</taxon>
        <taxon>Endopterygota</taxon>
        <taxon>Diptera</taxon>
        <taxon>Brachycera</taxon>
        <taxon>Stratiomyomorpha</taxon>
        <taxon>Stratiomyidae</taxon>
        <taxon>Hermetiinae</taxon>
        <taxon>Hermetia</taxon>
    </lineage>
</organism>
<dbReference type="FunFam" id="3.40.640.10:FF:000025">
    <property type="entry name" value="Histidine decarboxylase"/>
    <property type="match status" value="1"/>
</dbReference>
<evidence type="ECO:0000256" key="4">
    <source>
        <dbReference type="ARBA" id="ARBA00023239"/>
    </source>
</evidence>
<gene>
    <name evidence="7" type="ORF">HERILL_LOCUS8924</name>
</gene>
<keyword evidence="4 6" id="KW-0456">Lyase</keyword>
<evidence type="ECO:0008006" key="9">
    <source>
        <dbReference type="Google" id="ProtNLM"/>
    </source>
</evidence>
<evidence type="ECO:0000313" key="8">
    <source>
        <dbReference type="Proteomes" id="UP000594454"/>
    </source>
</evidence>
<comment type="cofactor">
    <cofactor evidence="1 5 6">
        <name>pyridoxal 5'-phosphate</name>
        <dbReference type="ChEBI" id="CHEBI:597326"/>
    </cofactor>
</comment>
<dbReference type="InParanoid" id="A0A7R8YXU8"/>
<dbReference type="EMBL" id="LR899011">
    <property type="protein sequence ID" value="CAD7086130.1"/>
    <property type="molecule type" value="Genomic_DNA"/>
</dbReference>
<evidence type="ECO:0000256" key="5">
    <source>
        <dbReference type="PIRSR" id="PIRSR602129-50"/>
    </source>
</evidence>
<evidence type="ECO:0000256" key="6">
    <source>
        <dbReference type="RuleBase" id="RU000382"/>
    </source>
</evidence>
<comment type="similarity">
    <text evidence="2 6">Belongs to the group II decarboxylase family.</text>
</comment>
<dbReference type="PANTHER" id="PTHR11999">
    <property type="entry name" value="GROUP II PYRIDOXAL-5-PHOSPHATE DECARBOXYLASE"/>
    <property type="match status" value="1"/>
</dbReference>
<evidence type="ECO:0000256" key="2">
    <source>
        <dbReference type="ARBA" id="ARBA00009533"/>
    </source>
</evidence>
<feature type="modified residue" description="N6-(pyridoxal phosphate)lysine" evidence="5">
    <location>
        <position position="211"/>
    </location>
</feature>
<dbReference type="GO" id="GO:0006520">
    <property type="term" value="P:amino acid metabolic process"/>
    <property type="evidence" value="ECO:0007669"/>
    <property type="project" value="InterPro"/>
</dbReference>
<dbReference type="Proteomes" id="UP000594454">
    <property type="component" value="Chromosome 3"/>
</dbReference>
<dbReference type="GO" id="GO:0030170">
    <property type="term" value="F:pyridoxal phosphate binding"/>
    <property type="evidence" value="ECO:0007669"/>
    <property type="project" value="InterPro"/>
</dbReference>
<dbReference type="SUPFAM" id="SSF53383">
    <property type="entry name" value="PLP-dependent transferases"/>
    <property type="match status" value="1"/>
</dbReference>
<dbReference type="FunCoup" id="A0A7R8YXU8">
    <property type="interactions" value="34"/>
</dbReference>
<dbReference type="GO" id="GO:0006584">
    <property type="term" value="P:catecholamine metabolic process"/>
    <property type="evidence" value="ECO:0007669"/>
    <property type="project" value="TreeGrafter"/>
</dbReference>
<dbReference type="InterPro" id="IPR015422">
    <property type="entry name" value="PyrdxlP-dep_Trfase_small"/>
</dbReference>
<sequence length="425" mass="47362">MIASGFAVIGFSWITSPACTELEVIVMDWLAKFLNLPSQFLNSSEGPGGGIIQGSASESVLVALLSAREQAVRKHMAKHPEMPESDIRGRLIAYSSDQSNSCVEKAGLLAAVPIRLIPAGDDCILCGNAFEKAVQEDIANGKIPVICIATTGSTGTCAYDDLTSLGPVCQKYDIWLHVDAAYAGVAFCLPECQNLLKGMEYADSLNFNLHKAMKVNFDCTAMWLKDSEKVVDSFMVDRIYLKHQYQGQNPKAPDYRHWQIPLGRRFRALKVWIVLRTYGAEGIREHVRNYFKLSEQFEKYISTDNRFEITSERSIGLVCFRFKGDNNHLTKALLDRITERKKIYIIQAAHKGKNFLRFCVAGMDPKPEDIEFAWNEISSQADAVLREERAKITNGIGSDTKAGNLMAEKLNAVLTIEGECQEKAK</sequence>
<proteinExistence type="inferred from homology"/>
<dbReference type="InterPro" id="IPR015424">
    <property type="entry name" value="PyrdxlP-dep_Trfase"/>
</dbReference>
<dbReference type="AlphaFoldDB" id="A0A7R8YXU8"/>
<evidence type="ECO:0000256" key="1">
    <source>
        <dbReference type="ARBA" id="ARBA00001933"/>
    </source>
</evidence>
<dbReference type="GO" id="GO:0019752">
    <property type="term" value="P:carboxylic acid metabolic process"/>
    <property type="evidence" value="ECO:0007669"/>
    <property type="project" value="InterPro"/>
</dbReference>
<dbReference type="Gene3D" id="3.90.1150.10">
    <property type="entry name" value="Aspartate Aminotransferase, domain 1"/>
    <property type="match status" value="1"/>
</dbReference>
<keyword evidence="8" id="KW-1185">Reference proteome</keyword>
<dbReference type="Gene3D" id="3.40.640.10">
    <property type="entry name" value="Type I PLP-dependent aspartate aminotransferase-like (Major domain)"/>
    <property type="match status" value="1"/>
</dbReference>
<accession>A0A7R8YXU8</accession>
<dbReference type="OrthoDB" id="639767at2759"/>
<evidence type="ECO:0000256" key="3">
    <source>
        <dbReference type="ARBA" id="ARBA00022898"/>
    </source>
</evidence>
<evidence type="ECO:0000313" key="7">
    <source>
        <dbReference type="EMBL" id="CAD7086130.1"/>
    </source>
</evidence>
<reference evidence="7 8" key="1">
    <citation type="submission" date="2020-11" db="EMBL/GenBank/DDBJ databases">
        <authorList>
            <person name="Wallbank WR R."/>
            <person name="Pardo Diaz C."/>
            <person name="Kozak K."/>
            <person name="Martin S."/>
            <person name="Jiggins C."/>
            <person name="Moest M."/>
            <person name="Warren A I."/>
            <person name="Generalovic N T."/>
            <person name="Byers J.R.P. K."/>
            <person name="Montejo-Kovacevich G."/>
            <person name="Yen C E."/>
        </authorList>
    </citation>
    <scope>NUCLEOTIDE SEQUENCE [LARGE SCALE GENOMIC DNA]</scope>
</reference>
<dbReference type="GO" id="GO:0004058">
    <property type="term" value="F:aromatic-L-amino-acid decarboxylase activity"/>
    <property type="evidence" value="ECO:0007669"/>
    <property type="project" value="TreeGrafter"/>
</dbReference>
<dbReference type="InterPro" id="IPR002129">
    <property type="entry name" value="PyrdxlP-dep_de-COase"/>
</dbReference>
<dbReference type="PRINTS" id="PR00800">
    <property type="entry name" value="YHDCRBOXLASE"/>
</dbReference>
<dbReference type="GO" id="GO:0005737">
    <property type="term" value="C:cytoplasm"/>
    <property type="evidence" value="ECO:0007669"/>
    <property type="project" value="TreeGrafter"/>
</dbReference>